<dbReference type="PRINTS" id="PR01830">
    <property type="entry name" value="TRACEAMINER"/>
</dbReference>
<evidence type="ECO:0000256" key="10">
    <source>
        <dbReference type="ARBA" id="ARBA00023224"/>
    </source>
</evidence>
<feature type="transmembrane region" description="Helical" evidence="12">
    <location>
        <begin position="68"/>
        <end position="90"/>
    </location>
</feature>
<keyword evidence="8 11" id="KW-0675">Receptor</keyword>
<gene>
    <name evidence="14" type="primary">LOC114649465</name>
</gene>
<reference evidence="14" key="1">
    <citation type="submission" date="2021-06" db="EMBL/GenBank/DDBJ databases">
        <authorList>
            <consortium name="Wellcome Sanger Institute Data Sharing"/>
        </authorList>
    </citation>
    <scope>NUCLEOTIDE SEQUENCE [LARGE SCALE GENOMIC DNA]</scope>
</reference>
<feature type="transmembrane region" description="Helical" evidence="12">
    <location>
        <begin position="203"/>
        <end position="221"/>
    </location>
</feature>
<dbReference type="Proteomes" id="UP000694620">
    <property type="component" value="Chromosome 3"/>
</dbReference>
<evidence type="ECO:0000313" key="15">
    <source>
        <dbReference type="Proteomes" id="UP000694620"/>
    </source>
</evidence>
<evidence type="ECO:0000256" key="6">
    <source>
        <dbReference type="ARBA" id="ARBA00023136"/>
    </source>
</evidence>
<evidence type="ECO:0000256" key="1">
    <source>
        <dbReference type="ARBA" id="ARBA00004651"/>
    </source>
</evidence>
<comment type="subcellular location">
    <subcellularLocation>
        <location evidence="1">Cell membrane</location>
        <topology evidence="1">Multi-pass membrane protein</topology>
    </subcellularLocation>
</comment>
<dbReference type="CDD" id="cd15055">
    <property type="entry name" value="7tmA_TAARs"/>
    <property type="match status" value="1"/>
</dbReference>
<keyword evidence="15" id="KW-1185">Reference proteome</keyword>
<keyword evidence="9" id="KW-0325">Glycoprotein</keyword>
<dbReference type="SMART" id="SM01381">
    <property type="entry name" value="7TM_GPCR_Srsx"/>
    <property type="match status" value="1"/>
</dbReference>
<dbReference type="FunFam" id="1.20.1070.10:FF:000030">
    <property type="entry name" value="trace amine-associated receptor 1"/>
    <property type="match status" value="1"/>
</dbReference>
<dbReference type="Gene3D" id="1.20.1070.10">
    <property type="entry name" value="Rhodopsin 7-helix transmembrane proteins"/>
    <property type="match status" value="1"/>
</dbReference>
<evidence type="ECO:0000256" key="3">
    <source>
        <dbReference type="ARBA" id="ARBA00022692"/>
    </source>
</evidence>
<keyword evidence="7" id="KW-1015">Disulfide bond</keyword>
<dbReference type="GO" id="GO:0005886">
    <property type="term" value="C:plasma membrane"/>
    <property type="evidence" value="ECO:0007669"/>
    <property type="project" value="UniProtKB-SubCell"/>
</dbReference>
<dbReference type="InterPro" id="IPR050569">
    <property type="entry name" value="TAAR"/>
</dbReference>
<dbReference type="InterPro" id="IPR000276">
    <property type="entry name" value="GPCR_Rhodpsn"/>
</dbReference>
<keyword evidence="5 11" id="KW-0297">G-protein coupled receptor</keyword>
<evidence type="ECO:0000256" key="8">
    <source>
        <dbReference type="ARBA" id="ARBA00023170"/>
    </source>
</evidence>
<protein>
    <submittedName>
        <fullName evidence="14">Trace amine associated receptor 13c</fullName>
    </submittedName>
</protein>
<dbReference type="PANTHER" id="PTHR24249:SF307">
    <property type="entry name" value="TRACE AMINE-ASSOCIATED RECEPTOR 5"/>
    <property type="match status" value="1"/>
</dbReference>
<evidence type="ECO:0000313" key="14">
    <source>
        <dbReference type="Ensembl" id="ENSECRP00000000915.1"/>
    </source>
</evidence>
<evidence type="ECO:0000256" key="2">
    <source>
        <dbReference type="ARBA" id="ARBA00022475"/>
    </source>
</evidence>
<reference evidence="14" key="2">
    <citation type="submission" date="2025-08" db="UniProtKB">
        <authorList>
            <consortium name="Ensembl"/>
        </authorList>
    </citation>
    <scope>IDENTIFICATION</scope>
</reference>
<accession>A0A8C4RDC7</accession>
<evidence type="ECO:0000256" key="7">
    <source>
        <dbReference type="ARBA" id="ARBA00023157"/>
    </source>
</evidence>
<evidence type="ECO:0000259" key="13">
    <source>
        <dbReference type="PROSITE" id="PS50262"/>
    </source>
</evidence>
<evidence type="ECO:0000256" key="5">
    <source>
        <dbReference type="ARBA" id="ARBA00023040"/>
    </source>
</evidence>
<comment type="similarity">
    <text evidence="11">Belongs to the G-protein coupled receptor 1 family.</text>
</comment>
<keyword evidence="3 11" id="KW-0812">Transmembrane</keyword>
<sequence>SDLSSATLNAQFCYPAINGSCLKELYPSSTYILLYIVFVAGILLTISGNMAVMLSIVFFKQLHTPTNVLVLSMALADFLVGLCVMPFSMIRSVEACWYFGDSFCLMHSSFDMFLTSVSIFHLIFIAIDRYCAVCYPLHYSTTITIPISLIMAAASWGISAIYTYSLLYSKANTEGIDAYISSVYCLGNCILWFNALWGTLDTFIAFFIPCTAMLCLYAKVFSEARRQAKKINSITEQMYSANETKIRMSKKSERKATKTLGIVMGGFILCWLPFFVNSVVDPYINFSTLPAVFDAFVWLGYFNSTFNPIIYAFFYPWFQNALQHIITCKIFYQSSSRVNLFSVRNKVSV</sequence>
<evidence type="ECO:0000256" key="11">
    <source>
        <dbReference type="RuleBase" id="RU000688"/>
    </source>
</evidence>
<keyword evidence="10 11" id="KW-0807">Transducer</keyword>
<dbReference type="Ensembl" id="ENSECRT00000000936.1">
    <property type="protein sequence ID" value="ENSECRP00000000915.1"/>
    <property type="gene ID" value="ENSECRG00000000621.1"/>
</dbReference>
<dbReference type="InterPro" id="IPR017452">
    <property type="entry name" value="GPCR_Rhodpsn_7TM"/>
</dbReference>
<dbReference type="PRINTS" id="PR00237">
    <property type="entry name" value="GPCRRHODOPSN"/>
</dbReference>
<keyword evidence="2" id="KW-1003">Cell membrane</keyword>
<feature type="transmembrane region" description="Helical" evidence="12">
    <location>
        <begin position="110"/>
        <end position="127"/>
    </location>
</feature>
<feature type="transmembrane region" description="Helical" evidence="12">
    <location>
        <begin position="296"/>
        <end position="318"/>
    </location>
</feature>
<feature type="transmembrane region" description="Helical" evidence="12">
    <location>
        <begin position="147"/>
        <end position="167"/>
    </location>
</feature>
<evidence type="ECO:0000256" key="4">
    <source>
        <dbReference type="ARBA" id="ARBA00022989"/>
    </source>
</evidence>
<dbReference type="Pfam" id="PF00001">
    <property type="entry name" value="7tm_1"/>
    <property type="match status" value="1"/>
</dbReference>
<organism evidence="14 15">
    <name type="scientific">Erpetoichthys calabaricus</name>
    <name type="common">Rope fish</name>
    <name type="synonym">Calamoichthys calabaricus</name>
    <dbReference type="NCBI Taxonomy" id="27687"/>
    <lineage>
        <taxon>Eukaryota</taxon>
        <taxon>Metazoa</taxon>
        <taxon>Chordata</taxon>
        <taxon>Craniata</taxon>
        <taxon>Vertebrata</taxon>
        <taxon>Euteleostomi</taxon>
        <taxon>Actinopterygii</taxon>
        <taxon>Polypteriformes</taxon>
        <taxon>Polypteridae</taxon>
        <taxon>Erpetoichthys</taxon>
    </lineage>
</organism>
<keyword evidence="4 12" id="KW-1133">Transmembrane helix</keyword>
<dbReference type="SUPFAM" id="SSF81321">
    <property type="entry name" value="Family A G protein-coupled receptor-like"/>
    <property type="match status" value="1"/>
</dbReference>
<dbReference type="PANTHER" id="PTHR24249">
    <property type="entry name" value="HISTAMINE RECEPTOR-RELATED G-PROTEIN COUPLED RECEPTOR"/>
    <property type="match status" value="1"/>
</dbReference>
<evidence type="ECO:0000256" key="9">
    <source>
        <dbReference type="ARBA" id="ARBA00023180"/>
    </source>
</evidence>
<keyword evidence="6 12" id="KW-0472">Membrane</keyword>
<feature type="transmembrane region" description="Helical" evidence="12">
    <location>
        <begin position="256"/>
        <end position="276"/>
    </location>
</feature>
<dbReference type="PROSITE" id="PS00237">
    <property type="entry name" value="G_PROTEIN_RECEP_F1_1"/>
    <property type="match status" value="1"/>
</dbReference>
<dbReference type="AlphaFoldDB" id="A0A8C4RDC7"/>
<dbReference type="GeneTree" id="ENSGT00940000161258"/>
<feature type="transmembrane region" description="Helical" evidence="12">
    <location>
        <begin position="32"/>
        <end position="56"/>
    </location>
</feature>
<feature type="domain" description="G-protein coupled receptors family 1 profile" evidence="13">
    <location>
        <begin position="48"/>
        <end position="311"/>
    </location>
</feature>
<proteinExistence type="inferred from homology"/>
<dbReference type="PROSITE" id="PS50262">
    <property type="entry name" value="G_PROTEIN_RECEP_F1_2"/>
    <property type="match status" value="1"/>
</dbReference>
<feature type="transmembrane region" description="Helical" evidence="12">
    <location>
        <begin position="179"/>
        <end position="197"/>
    </location>
</feature>
<dbReference type="GO" id="GO:0001594">
    <property type="term" value="F:trace-amine receptor activity"/>
    <property type="evidence" value="ECO:0007669"/>
    <property type="project" value="InterPro"/>
</dbReference>
<evidence type="ECO:0000256" key="12">
    <source>
        <dbReference type="SAM" id="Phobius"/>
    </source>
</evidence>
<reference evidence="14" key="3">
    <citation type="submission" date="2025-09" db="UniProtKB">
        <authorList>
            <consortium name="Ensembl"/>
        </authorList>
    </citation>
    <scope>IDENTIFICATION</scope>
</reference>
<dbReference type="InterPro" id="IPR009132">
    <property type="entry name" value="TAAR_fam"/>
</dbReference>
<name>A0A8C4RDC7_ERPCA</name>